<dbReference type="CDD" id="cd01164">
    <property type="entry name" value="FruK_PfkB_like"/>
    <property type="match status" value="1"/>
</dbReference>
<dbReference type="PANTHER" id="PTHR46566:SF5">
    <property type="entry name" value="1-PHOSPHOFRUCTOKINASE"/>
    <property type="match status" value="1"/>
</dbReference>
<keyword evidence="5 11" id="KW-0547">Nucleotide-binding</keyword>
<dbReference type="InterPro" id="IPR002173">
    <property type="entry name" value="Carboh/pur_kinase_PfkB_CS"/>
</dbReference>
<dbReference type="Pfam" id="PF00294">
    <property type="entry name" value="PfkB"/>
    <property type="match status" value="1"/>
</dbReference>
<dbReference type="EMBL" id="CP072384">
    <property type="protein sequence ID" value="QUC07147.1"/>
    <property type="molecule type" value="Genomic_DNA"/>
</dbReference>
<dbReference type="PANTHER" id="PTHR46566">
    <property type="entry name" value="1-PHOSPHOFRUCTOKINASE-RELATED"/>
    <property type="match status" value="1"/>
</dbReference>
<accession>A0ABX7Y1U9</accession>
<dbReference type="EC" id="2.7.1.56" evidence="2 11"/>
<evidence type="ECO:0000256" key="1">
    <source>
        <dbReference type="ARBA" id="ARBA00010688"/>
    </source>
</evidence>
<evidence type="ECO:0000256" key="7">
    <source>
        <dbReference type="ARBA" id="ARBA00022840"/>
    </source>
</evidence>
<dbReference type="Gene3D" id="3.40.1190.20">
    <property type="match status" value="1"/>
</dbReference>
<comment type="similarity">
    <text evidence="1 11">Belongs to the carbohydrate kinase PfkB family.</text>
</comment>
<evidence type="ECO:0000256" key="11">
    <source>
        <dbReference type="RuleBase" id="RU369061"/>
    </source>
</evidence>
<protein>
    <recommendedName>
        <fullName evidence="3 11">1-phosphofructokinase</fullName>
        <shortName evidence="11">Fru1PK</shortName>
        <ecNumber evidence="2 11">2.7.1.56</ecNumber>
    </recommendedName>
    <alternativeName>
        <fullName evidence="8 11">Fructose 1-phosphate kinase</fullName>
    </alternativeName>
</protein>
<organism evidence="13 14">
    <name type="scientific">Arachnia rubra</name>
    <dbReference type="NCBI Taxonomy" id="1547448"/>
    <lineage>
        <taxon>Bacteria</taxon>
        <taxon>Bacillati</taxon>
        <taxon>Actinomycetota</taxon>
        <taxon>Actinomycetes</taxon>
        <taxon>Propionibacteriales</taxon>
        <taxon>Propionibacteriaceae</taxon>
        <taxon>Arachnia</taxon>
    </lineage>
</organism>
<keyword evidence="6 11" id="KW-0418">Kinase</keyword>
<evidence type="ECO:0000256" key="4">
    <source>
        <dbReference type="ARBA" id="ARBA00022679"/>
    </source>
</evidence>
<keyword evidence="14" id="KW-1185">Reference proteome</keyword>
<evidence type="ECO:0000256" key="2">
    <source>
        <dbReference type="ARBA" id="ARBA00012131"/>
    </source>
</evidence>
<keyword evidence="4 10" id="KW-0808">Transferase</keyword>
<dbReference type="InterPro" id="IPR029056">
    <property type="entry name" value="Ribokinase-like"/>
</dbReference>
<sequence>MIVTLTPNPSIDRTVLVEDLLPGEVNRASSSRIDPGGKGVNVVRALVRNSHPARAVLPLGGPDGELLKRLLDDSGVPFDAVPVAGTTRTNIAIVDPAGNTTKINEPGPSLTGDETQAMLDAVPGDAELVALCGSLPRGVDESFFAKVIRHHPGRVVVDTSGAALATAVAAKPWLIKPNREELAELAGRKLPALRDVVDTARKLISSGVGIVVVSLGADGALWVDSEMVHHARATVEGPRSTVGAGDCLLAGVLSALVEGHGPATALEHGVAWGAAAVSLPGSAVPGPAEIDAVRVTSISTPDLDTRLSS</sequence>
<gene>
    <name evidence="13" type="primary">pfkB</name>
    <name evidence="13" type="ORF">J5A65_09300</name>
</gene>
<dbReference type="InterPro" id="IPR017583">
    <property type="entry name" value="Tagatose/fructose_Pkinase"/>
</dbReference>
<evidence type="ECO:0000256" key="10">
    <source>
        <dbReference type="PIRNR" id="PIRNR000535"/>
    </source>
</evidence>
<proteinExistence type="inferred from homology"/>
<comment type="catalytic activity">
    <reaction evidence="9 11">
        <text>beta-D-fructose 1-phosphate + ATP = beta-D-fructose 1,6-bisphosphate + ADP + H(+)</text>
        <dbReference type="Rhea" id="RHEA:14213"/>
        <dbReference type="ChEBI" id="CHEBI:15378"/>
        <dbReference type="ChEBI" id="CHEBI:30616"/>
        <dbReference type="ChEBI" id="CHEBI:32966"/>
        <dbReference type="ChEBI" id="CHEBI:138881"/>
        <dbReference type="ChEBI" id="CHEBI:456216"/>
        <dbReference type="EC" id="2.7.1.56"/>
    </reaction>
</comment>
<dbReference type="SUPFAM" id="SSF53613">
    <property type="entry name" value="Ribokinase-like"/>
    <property type="match status" value="1"/>
</dbReference>
<dbReference type="NCBIfam" id="TIGR03828">
    <property type="entry name" value="pfkB"/>
    <property type="match status" value="1"/>
</dbReference>
<comment type="function">
    <text evidence="11">Catalyzes the ATP-dependent phosphorylation of fructose-l-phosphate to fructose-l,6-bisphosphate.</text>
</comment>
<dbReference type="PROSITE" id="PS00584">
    <property type="entry name" value="PFKB_KINASES_2"/>
    <property type="match status" value="1"/>
</dbReference>
<evidence type="ECO:0000256" key="9">
    <source>
        <dbReference type="ARBA" id="ARBA00047745"/>
    </source>
</evidence>
<dbReference type="InterPro" id="IPR022463">
    <property type="entry name" value="1-PFruKinase"/>
</dbReference>
<name>A0ABX7Y1U9_9ACTN</name>
<evidence type="ECO:0000256" key="3">
    <source>
        <dbReference type="ARBA" id="ARBA00013596"/>
    </source>
</evidence>
<evidence type="ECO:0000256" key="6">
    <source>
        <dbReference type="ARBA" id="ARBA00022777"/>
    </source>
</evidence>
<dbReference type="GO" id="GO:0008662">
    <property type="term" value="F:1-phosphofructokinase activity"/>
    <property type="evidence" value="ECO:0007669"/>
    <property type="project" value="UniProtKB-EC"/>
</dbReference>
<dbReference type="InterPro" id="IPR011611">
    <property type="entry name" value="PfkB_dom"/>
</dbReference>
<reference evidence="13 14" key="1">
    <citation type="submission" date="2021-03" db="EMBL/GenBank/DDBJ databases">
        <title>Human Oral Microbial Genomes.</title>
        <authorList>
            <person name="Johnston C.D."/>
            <person name="Chen T."/>
            <person name="Dewhirst F.E."/>
        </authorList>
    </citation>
    <scope>NUCLEOTIDE SEQUENCE [LARGE SCALE GENOMIC DNA]</scope>
    <source>
        <strain evidence="13 14">DSMZ 100122</strain>
    </source>
</reference>
<dbReference type="Proteomes" id="UP000678513">
    <property type="component" value="Chromosome"/>
</dbReference>
<evidence type="ECO:0000256" key="5">
    <source>
        <dbReference type="ARBA" id="ARBA00022741"/>
    </source>
</evidence>
<evidence type="ECO:0000256" key="8">
    <source>
        <dbReference type="ARBA" id="ARBA00032802"/>
    </source>
</evidence>
<evidence type="ECO:0000313" key="13">
    <source>
        <dbReference type="EMBL" id="QUC07147.1"/>
    </source>
</evidence>
<feature type="domain" description="Carbohydrate kinase PfkB" evidence="12">
    <location>
        <begin position="11"/>
        <end position="285"/>
    </location>
</feature>
<dbReference type="RefSeq" id="WP_212321388.1">
    <property type="nucleotide sequence ID" value="NZ_AP024463.1"/>
</dbReference>
<evidence type="ECO:0000259" key="12">
    <source>
        <dbReference type="Pfam" id="PF00294"/>
    </source>
</evidence>
<dbReference type="PIRSF" id="PIRSF000535">
    <property type="entry name" value="1PFK/6PFK/LacC"/>
    <property type="match status" value="1"/>
</dbReference>
<evidence type="ECO:0000313" key="14">
    <source>
        <dbReference type="Proteomes" id="UP000678513"/>
    </source>
</evidence>
<dbReference type="NCBIfam" id="TIGR03168">
    <property type="entry name" value="1-PFK"/>
    <property type="match status" value="1"/>
</dbReference>
<keyword evidence="7 11" id="KW-0067">ATP-binding</keyword>